<protein>
    <submittedName>
        <fullName evidence="9">Major facilitator superfamily transporter</fullName>
    </submittedName>
</protein>
<dbReference type="InterPro" id="IPR020846">
    <property type="entry name" value="MFS_dom"/>
</dbReference>
<name>A0A166U029_9PEZI</name>
<comment type="subcellular location">
    <subcellularLocation>
        <location evidence="1">Membrane</location>
        <topology evidence="1">Multi-pass membrane protein</topology>
    </subcellularLocation>
</comment>
<evidence type="ECO:0000256" key="2">
    <source>
        <dbReference type="ARBA" id="ARBA00022448"/>
    </source>
</evidence>
<reference evidence="9 10" key="1">
    <citation type="submission" date="2015-06" db="EMBL/GenBank/DDBJ databases">
        <title>Survival trade-offs in plant roots during colonization by closely related pathogenic and mutualistic fungi.</title>
        <authorList>
            <person name="Hacquard S."/>
            <person name="Kracher B."/>
            <person name="Hiruma K."/>
            <person name="Weinman A."/>
            <person name="Muench P."/>
            <person name="Garrido Oter R."/>
            <person name="Ver Loren van Themaat E."/>
            <person name="Dallerey J.-F."/>
            <person name="Damm U."/>
            <person name="Henrissat B."/>
            <person name="Lespinet O."/>
            <person name="Thon M."/>
            <person name="Kemen E."/>
            <person name="McHardy A.C."/>
            <person name="Schulze-Lefert P."/>
            <person name="O'Connell R.J."/>
        </authorList>
    </citation>
    <scope>NUCLEOTIDE SEQUENCE [LARGE SCALE GENOMIC DNA]</scope>
    <source>
        <strain evidence="9 10">0861</strain>
    </source>
</reference>
<comment type="caution">
    <text evidence="9">The sequence shown here is derived from an EMBL/GenBank/DDBJ whole genome shotgun (WGS) entry which is preliminary data.</text>
</comment>
<feature type="domain" description="Major facilitator superfamily (MFS) profile" evidence="8">
    <location>
        <begin position="1"/>
        <end position="253"/>
    </location>
</feature>
<dbReference type="InterPro" id="IPR036259">
    <property type="entry name" value="MFS_trans_sf"/>
</dbReference>
<feature type="transmembrane region" description="Helical" evidence="7">
    <location>
        <begin position="189"/>
        <end position="214"/>
    </location>
</feature>
<feature type="transmembrane region" description="Helical" evidence="7">
    <location>
        <begin position="71"/>
        <end position="91"/>
    </location>
</feature>
<feature type="transmembrane region" description="Helical" evidence="7">
    <location>
        <begin position="221"/>
        <end position="241"/>
    </location>
</feature>
<dbReference type="GO" id="GO:0022857">
    <property type="term" value="F:transmembrane transporter activity"/>
    <property type="evidence" value="ECO:0007669"/>
    <property type="project" value="InterPro"/>
</dbReference>
<sequence length="253" mass="26894">MDNGMTTTAASSFKAEKKRGPEAISASGPTSTDDLQHHDNTNKSAQLHTEKVDHDSAADDDTAMYPSGFKLAVIVLSLILAIFLASLDMFFRRQTIVATAIPKITDEFKGLSDGSAFFLTNGGFQSSWGKAYNIPFSPLSSFSNSEALFAASRRPPLIIGRAITGIGAAGMGTGAYTIIAFVAPPRQRSMYLGIVGVAYGIASAVGPLLGGVFADKVSWRWCFYINLPIGGLSALMIFFFFQAPDAAKPMVVS</sequence>
<evidence type="ECO:0000256" key="5">
    <source>
        <dbReference type="ARBA" id="ARBA00023136"/>
    </source>
</evidence>
<dbReference type="Pfam" id="PF07690">
    <property type="entry name" value="MFS_1"/>
    <property type="match status" value="1"/>
</dbReference>
<evidence type="ECO:0000256" key="3">
    <source>
        <dbReference type="ARBA" id="ARBA00022692"/>
    </source>
</evidence>
<keyword evidence="4 7" id="KW-1133">Transmembrane helix</keyword>
<evidence type="ECO:0000313" key="10">
    <source>
        <dbReference type="Proteomes" id="UP000076552"/>
    </source>
</evidence>
<dbReference type="STRING" id="708197.A0A166U029"/>
<keyword evidence="10" id="KW-1185">Reference proteome</keyword>
<keyword evidence="3 7" id="KW-0812">Transmembrane</keyword>
<dbReference type="PANTHER" id="PTHR23501">
    <property type="entry name" value="MAJOR FACILITATOR SUPERFAMILY"/>
    <property type="match status" value="1"/>
</dbReference>
<dbReference type="AlphaFoldDB" id="A0A166U029"/>
<dbReference type="GO" id="GO:0005886">
    <property type="term" value="C:plasma membrane"/>
    <property type="evidence" value="ECO:0007669"/>
    <property type="project" value="TreeGrafter"/>
</dbReference>
<dbReference type="SUPFAM" id="SSF103473">
    <property type="entry name" value="MFS general substrate transporter"/>
    <property type="match status" value="1"/>
</dbReference>
<feature type="region of interest" description="Disordered" evidence="6">
    <location>
        <begin position="1"/>
        <end position="40"/>
    </location>
</feature>
<gene>
    <name evidence="9" type="ORF">CT0861_06554</name>
</gene>
<dbReference type="Gene3D" id="1.20.1250.20">
    <property type="entry name" value="MFS general substrate transporter like domains"/>
    <property type="match status" value="1"/>
</dbReference>
<organism evidence="9 10">
    <name type="scientific">Colletotrichum tofieldiae</name>
    <dbReference type="NCBI Taxonomy" id="708197"/>
    <lineage>
        <taxon>Eukaryota</taxon>
        <taxon>Fungi</taxon>
        <taxon>Dikarya</taxon>
        <taxon>Ascomycota</taxon>
        <taxon>Pezizomycotina</taxon>
        <taxon>Sordariomycetes</taxon>
        <taxon>Hypocreomycetidae</taxon>
        <taxon>Glomerellales</taxon>
        <taxon>Glomerellaceae</taxon>
        <taxon>Colletotrichum</taxon>
        <taxon>Colletotrichum spaethianum species complex</taxon>
    </lineage>
</organism>
<evidence type="ECO:0000256" key="4">
    <source>
        <dbReference type="ARBA" id="ARBA00022989"/>
    </source>
</evidence>
<evidence type="ECO:0000259" key="8">
    <source>
        <dbReference type="PROSITE" id="PS50850"/>
    </source>
</evidence>
<evidence type="ECO:0000256" key="6">
    <source>
        <dbReference type="SAM" id="MobiDB-lite"/>
    </source>
</evidence>
<dbReference type="PANTHER" id="PTHR23501:SF177">
    <property type="entry name" value="MAJOR FACILITATOR SUPERFAMILY (MFS) PROFILE DOMAIN-CONTAINING PROTEIN-RELATED"/>
    <property type="match status" value="1"/>
</dbReference>
<dbReference type="OrthoDB" id="10021397at2759"/>
<evidence type="ECO:0000256" key="1">
    <source>
        <dbReference type="ARBA" id="ARBA00004141"/>
    </source>
</evidence>
<keyword evidence="2" id="KW-0813">Transport</keyword>
<dbReference type="PROSITE" id="PS50850">
    <property type="entry name" value="MFS"/>
    <property type="match status" value="1"/>
</dbReference>
<evidence type="ECO:0000313" key="9">
    <source>
        <dbReference type="EMBL" id="KZL72751.1"/>
    </source>
</evidence>
<dbReference type="Proteomes" id="UP000076552">
    <property type="component" value="Unassembled WGS sequence"/>
</dbReference>
<accession>A0A166U029</accession>
<feature type="transmembrane region" description="Helical" evidence="7">
    <location>
        <begin position="162"/>
        <end position="183"/>
    </location>
</feature>
<dbReference type="EMBL" id="LFIV01000054">
    <property type="protein sequence ID" value="KZL72751.1"/>
    <property type="molecule type" value="Genomic_DNA"/>
</dbReference>
<proteinExistence type="predicted"/>
<evidence type="ECO:0000256" key="7">
    <source>
        <dbReference type="SAM" id="Phobius"/>
    </source>
</evidence>
<dbReference type="InterPro" id="IPR011701">
    <property type="entry name" value="MFS"/>
</dbReference>
<feature type="compositionally biased region" description="Polar residues" evidence="6">
    <location>
        <begin position="1"/>
        <end position="11"/>
    </location>
</feature>
<keyword evidence="5 7" id="KW-0472">Membrane</keyword>